<sequence>MSAATPQAQLPEPPYYVVMFISQRTEGDAGYAAMADHMVERARRQPGFLGVESVRDAQGLGITLSYWRSEADILAWKQDAPHRDAQAKGRTQWYSRFEVRVARVERSYGFAAEGPAPA</sequence>
<dbReference type="GeneID" id="57398938"/>
<dbReference type="RefSeq" id="WP_172434181.1">
    <property type="nucleotide sequence ID" value="NZ_AP022642.1"/>
</dbReference>
<dbReference type="PROSITE" id="PS51725">
    <property type="entry name" value="ABM"/>
    <property type="match status" value="1"/>
</dbReference>
<dbReference type="Gene3D" id="3.30.70.100">
    <property type="match status" value="1"/>
</dbReference>
<dbReference type="InterPro" id="IPR011008">
    <property type="entry name" value="Dimeric_a/b-barrel"/>
</dbReference>
<dbReference type="SUPFAM" id="SSF54909">
    <property type="entry name" value="Dimeric alpha+beta barrel"/>
    <property type="match status" value="1"/>
</dbReference>
<proteinExistence type="predicted"/>
<dbReference type="PANTHER" id="PTHR37811">
    <property type="entry name" value="BLL5343 PROTEIN"/>
    <property type="match status" value="1"/>
</dbReference>
<evidence type="ECO:0000313" key="3">
    <source>
        <dbReference type="Proteomes" id="UP000501237"/>
    </source>
</evidence>
<dbReference type="EMBL" id="AP022642">
    <property type="protein sequence ID" value="BCA29745.1"/>
    <property type="molecule type" value="Genomic_DNA"/>
</dbReference>
<dbReference type="Proteomes" id="UP000501237">
    <property type="component" value="Chromosome"/>
</dbReference>
<name>A0A679GIV4_9GAMM</name>
<organism evidence="2 3">
    <name type="scientific">Metapseudomonas otitidis</name>
    <dbReference type="NCBI Taxonomy" id="319939"/>
    <lineage>
        <taxon>Bacteria</taxon>
        <taxon>Pseudomonadati</taxon>
        <taxon>Pseudomonadota</taxon>
        <taxon>Gammaproteobacteria</taxon>
        <taxon>Pseudomonadales</taxon>
        <taxon>Pseudomonadaceae</taxon>
        <taxon>Metapseudomonas</taxon>
    </lineage>
</organism>
<dbReference type="AlphaFoldDB" id="A0A679GIV4"/>
<dbReference type="Pfam" id="PF03992">
    <property type="entry name" value="ABM"/>
    <property type="match status" value="1"/>
</dbReference>
<evidence type="ECO:0000259" key="1">
    <source>
        <dbReference type="PROSITE" id="PS51725"/>
    </source>
</evidence>
<dbReference type="PANTHER" id="PTHR37811:SF2">
    <property type="entry name" value="ABM DOMAIN-CONTAINING PROTEIN"/>
    <property type="match status" value="1"/>
</dbReference>
<gene>
    <name evidence="2" type="ORF">PtoMrB4_37220</name>
</gene>
<protein>
    <submittedName>
        <fullName evidence="2">Polysaccharide biosynthesis protein</fullName>
    </submittedName>
</protein>
<feature type="domain" description="ABM" evidence="1">
    <location>
        <begin position="15"/>
        <end position="101"/>
    </location>
</feature>
<dbReference type="KEGG" id="poj:PtoMrB4_37220"/>
<reference evidence="2 3" key="1">
    <citation type="journal article" date="2020" name="Microbiol. Resour. Announc.">
        <title>Complete genome sequence of Pseudomonas otitidis strain MrB4, isolated from Lake Biwa in Japan.</title>
        <authorList>
            <person name="Miyazaki K."/>
            <person name="Hase E."/>
            <person name="Maruya T."/>
        </authorList>
    </citation>
    <scope>NUCLEOTIDE SEQUENCE [LARGE SCALE GENOMIC DNA]</scope>
    <source>
        <strain evidence="2 3">MrB4</strain>
    </source>
</reference>
<evidence type="ECO:0000313" key="2">
    <source>
        <dbReference type="EMBL" id="BCA29745.1"/>
    </source>
</evidence>
<dbReference type="InterPro" id="IPR007138">
    <property type="entry name" value="ABM_dom"/>
</dbReference>
<accession>A0A679GIV4</accession>
<dbReference type="InterPro" id="IPR052936">
    <property type="entry name" value="Jasmonate_Hydroxylase-like"/>
</dbReference>